<organism evidence="9 10">
    <name type="scientific">Paenibacillus vulneris</name>
    <dbReference type="NCBI Taxonomy" id="1133364"/>
    <lineage>
        <taxon>Bacteria</taxon>
        <taxon>Bacillati</taxon>
        <taxon>Bacillota</taxon>
        <taxon>Bacilli</taxon>
        <taxon>Bacillales</taxon>
        <taxon>Paenibacillaceae</taxon>
        <taxon>Paenibacillus</taxon>
    </lineage>
</organism>
<dbReference type="NCBIfam" id="TIGR00912">
    <property type="entry name" value="2A0309"/>
    <property type="match status" value="1"/>
</dbReference>
<evidence type="ECO:0000256" key="6">
    <source>
        <dbReference type="ARBA" id="ARBA00022989"/>
    </source>
</evidence>
<reference evidence="10" key="1">
    <citation type="journal article" date="2019" name="Int. J. Syst. Evol. Microbiol.">
        <title>The Global Catalogue of Microorganisms (GCM) 10K type strain sequencing project: providing services to taxonomists for standard genome sequencing and annotation.</title>
        <authorList>
            <consortium name="The Broad Institute Genomics Platform"/>
            <consortium name="The Broad Institute Genome Sequencing Center for Infectious Disease"/>
            <person name="Wu L."/>
            <person name="Ma J."/>
        </authorList>
    </citation>
    <scope>NUCLEOTIDE SEQUENCE [LARGE SCALE GENOMIC DNA]</scope>
    <source>
        <strain evidence="10">CCUG 53270</strain>
    </source>
</reference>
<feature type="transmembrane region" description="Helical" evidence="8">
    <location>
        <begin position="121"/>
        <end position="139"/>
    </location>
</feature>
<gene>
    <name evidence="9" type="ORF">ACFQ4B_22590</name>
</gene>
<dbReference type="PANTHER" id="PTHR34975">
    <property type="entry name" value="SPORE GERMINATION PROTEIN A2"/>
    <property type="match status" value="1"/>
</dbReference>
<feature type="transmembrane region" description="Helical" evidence="8">
    <location>
        <begin position="39"/>
        <end position="62"/>
    </location>
</feature>
<evidence type="ECO:0000256" key="4">
    <source>
        <dbReference type="ARBA" id="ARBA00022544"/>
    </source>
</evidence>
<feature type="transmembrane region" description="Helical" evidence="8">
    <location>
        <begin position="82"/>
        <end position="101"/>
    </location>
</feature>
<keyword evidence="3" id="KW-0813">Transport</keyword>
<accession>A0ABW3URG9</accession>
<keyword evidence="10" id="KW-1185">Reference proteome</keyword>
<keyword evidence="6 8" id="KW-1133">Transmembrane helix</keyword>
<keyword evidence="5 8" id="KW-0812">Transmembrane</keyword>
<keyword evidence="4" id="KW-0309">Germination</keyword>
<dbReference type="InterPro" id="IPR004761">
    <property type="entry name" value="Spore_GerAB"/>
</dbReference>
<dbReference type="Pfam" id="PF03845">
    <property type="entry name" value="Spore_permease"/>
    <property type="match status" value="1"/>
</dbReference>
<protein>
    <submittedName>
        <fullName evidence="9">Endospore germination permease</fullName>
    </submittedName>
</protein>
<feature type="transmembrane region" description="Helical" evidence="8">
    <location>
        <begin position="308"/>
        <end position="327"/>
    </location>
</feature>
<feature type="transmembrane region" description="Helical" evidence="8">
    <location>
        <begin position="12"/>
        <end position="33"/>
    </location>
</feature>
<evidence type="ECO:0000256" key="5">
    <source>
        <dbReference type="ARBA" id="ARBA00022692"/>
    </source>
</evidence>
<comment type="similarity">
    <text evidence="2">Belongs to the amino acid-polyamine-organocation (APC) superfamily. Spore germination protein (SGP) (TC 2.A.3.9) family.</text>
</comment>
<comment type="caution">
    <text evidence="9">The sequence shown here is derived from an EMBL/GenBank/DDBJ whole genome shotgun (WGS) entry which is preliminary data.</text>
</comment>
<feature type="transmembrane region" description="Helical" evidence="8">
    <location>
        <begin position="146"/>
        <end position="164"/>
    </location>
</feature>
<evidence type="ECO:0000256" key="7">
    <source>
        <dbReference type="ARBA" id="ARBA00023136"/>
    </source>
</evidence>
<feature type="transmembrane region" description="Helical" evidence="8">
    <location>
        <begin position="184"/>
        <end position="206"/>
    </location>
</feature>
<evidence type="ECO:0000256" key="2">
    <source>
        <dbReference type="ARBA" id="ARBA00007998"/>
    </source>
</evidence>
<proteinExistence type="inferred from homology"/>
<feature type="transmembrane region" description="Helical" evidence="8">
    <location>
        <begin position="218"/>
        <end position="241"/>
    </location>
</feature>
<dbReference type="EMBL" id="JBHTLU010000031">
    <property type="protein sequence ID" value="MFD1222909.1"/>
    <property type="molecule type" value="Genomic_DNA"/>
</dbReference>
<feature type="transmembrane region" description="Helical" evidence="8">
    <location>
        <begin position="272"/>
        <end position="296"/>
    </location>
</feature>
<dbReference type="RefSeq" id="WP_345588803.1">
    <property type="nucleotide sequence ID" value="NZ_BAABJG010000015.1"/>
</dbReference>
<sequence length="369" mass="41736">MTNYLGRVSQLQIYMLFTQYLFTTILGFLMGTLVEKAGFAAWLSLIAGALAGIGFTYVSFRLGLKRPTQFFGHYGHTIIGRWIHYPLVAIMIFSFLFSASFVMRELQDFISDVYLPNTPDWAVASLFGLCVAYAVRSGVETIFRSAQGIFFLSVVGVLIVPLFVGSTMNPDMWIALTNHFRPKGIWSGMYIVMALYGQMNFILFLIPYFAEKHNTMKSIIWAVATSVFIILANLIPTLLIFGTKLSANMFFPELELISYVRIGTFLENLDPILISVWLSSLFIKISLFLFVSVIALTHTFALEDHKPFSFSMTAAMIALCLLMARTAPELTELLKHGEMTFLILTECIPIIYFLVDAVRFKRSISYDQK</sequence>
<comment type="subcellular location">
    <subcellularLocation>
        <location evidence="1">Membrane</location>
        <topology evidence="1">Multi-pass membrane protein</topology>
    </subcellularLocation>
</comment>
<evidence type="ECO:0000256" key="8">
    <source>
        <dbReference type="SAM" id="Phobius"/>
    </source>
</evidence>
<keyword evidence="7 8" id="KW-0472">Membrane</keyword>
<name>A0ABW3URG9_9BACL</name>
<dbReference type="Proteomes" id="UP001597180">
    <property type="component" value="Unassembled WGS sequence"/>
</dbReference>
<dbReference type="PANTHER" id="PTHR34975:SF2">
    <property type="entry name" value="SPORE GERMINATION PROTEIN A2"/>
    <property type="match status" value="1"/>
</dbReference>
<evidence type="ECO:0000256" key="1">
    <source>
        <dbReference type="ARBA" id="ARBA00004141"/>
    </source>
</evidence>
<feature type="transmembrane region" description="Helical" evidence="8">
    <location>
        <begin position="339"/>
        <end position="360"/>
    </location>
</feature>
<evidence type="ECO:0000313" key="10">
    <source>
        <dbReference type="Proteomes" id="UP001597180"/>
    </source>
</evidence>
<evidence type="ECO:0000313" key="9">
    <source>
        <dbReference type="EMBL" id="MFD1222909.1"/>
    </source>
</evidence>
<evidence type="ECO:0000256" key="3">
    <source>
        <dbReference type="ARBA" id="ARBA00022448"/>
    </source>
</evidence>